<proteinExistence type="predicted"/>
<dbReference type="EMBL" id="JAKIKS010000104">
    <property type="protein sequence ID" value="MCL1126736.1"/>
    <property type="molecule type" value="Genomic_DNA"/>
</dbReference>
<dbReference type="Proteomes" id="UP001203423">
    <property type="component" value="Unassembled WGS sequence"/>
</dbReference>
<reference evidence="1 2" key="1">
    <citation type="submission" date="2022-01" db="EMBL/GenBank/DDBJ databases">
        <title>Whole genome-based taxonomy of the Shewanellaceae.</title>
        <authorList>
            <person name="Martin-Rodriguez A.J."/>
        </authorList>
    </citation>
    <scope>NUCLEOTIDE SEQUENCE [LARGE SCALE GENOMIC DNA]</scope>
    <source>
        <strain evidence="1 2">DSM 17177</strain>
    </source>
</reference>
<protein>
    <submittedName>
        <fullName evidence="1">DUF1107 domain-containing protein</fullName>
    </submittedName>
</protein>
<dbReference type="RefSeq" id="WP_248942149.1">
    <property type="nucleotide sequence ID" value="NZ_JAKIKS010000104.1"/>
</dbReference>
<accession>A0ABT0LGB1</accession>
<keyword evidence="2" id="KW-1185">Reference proteome</keyword>
<name>A0ABT0LGB1_9GAMM</name>
<dbReference type="Pfam" id="PF06526">
    <property type="entry name" value="DUF1107"/>
    <property type="match status" value="1"/>
</dbReference>
<evidence type="ECO:0000313" key="2">
    <source>
        <dbReference type="Proteomes" id="UP001203423"/>
    </source>
</evidence>
<comment type="caution">
    <text evidence="1">The sequence shown here is derived from an EMBL/GenBank/DDBJ whole genome shotgun (WGS) entry which is preliminary data.</text>
</comment>
<sequence length="70" mass="8001">MRVFPIYAPKLIVKHVRVFFEGSIWVKGVGRLEFSKGRMLLPRRSLPGVQQAIIELNELIESQNLEAHAS</sequence>
<organism evidence="1 2">
    <name type="scientific">Shewanella surugensis</name>
    <dbReference type="NCBI Taxonomy" id="212020"/>
    <lineage>
        <taxon>Bacteria</taxon>
        <taxon>Pseudomonadati</taxon>
        <taxon>Pseudomonadota</taxon>
        <taxon>Gammaproteobacteria</taxon>
        <taxon>Alteromonadales</taxon>
        <taxon>Shewanellaceae</taxon>
        <taxon>Shewanella</taxon>
    </lineage>
</organism>
<dbReference type="InterPro" id="IPR009491">
    <property type="entry name" value="DUF1107"/>
</dbReference>
<gene>
    <name evidence="1" type="ORF">L2764_20165</name>
</gene>
<dbReference type="Gene3D" id="3.30.1910.10">
    <property type="entry name" value="so0334 like domain"/>
    <property type="match status" value="1"/>
</dbReference>
<evidence type="ECO:0000313" key="1">
    <source>
        <dbReference type="EMBL" id="MCL1126736.1"/>
    </source>
</evidence>